<evidence type="ECO:0000313" key="2">
    <source>
        <dbReference type="Proteomes" id="UP000235145"/>
    </source>
</evidence>
<reference evidence="1 2" key="1">
    <citation type="journal article" date="2017" name="Nat. Commun.">
        <title>Genome assembly with in vitro proximity ligation data and whole-genome triplication in lettuce.</title>
        <authorList>
            <person name="Reyes-Chin-Wo S."/>
            <person name="Wang Z."/>
            <person name="Yang X."/>
            <person name="Kozik A."/>
            <person name="Arikit S."/>
            <person name="Song C."/>
            <person name="Xia L."/>
            <person name="Froenicke L."/>
            <person name="Lavelle D.O."/>
            <person name="Truco M.J."/>
            <person name="Xia R."/>
            <person name="Zhu S."/>
            <person name="Xu C."/>
            <person name="Xu H."/>
            <person name="Xu X."/>
            <person name="Cox K."/>
            <person name="Korf I."/>
            <person name="Meyers B.C."/>
            <person name="Michelmore R.W."/>
        </authorList>
    </citation>
    <scope>NUCLEOTIDE SEQUENCE [LARGE SCALE GENOMIC DNA]</scope>
    <source>
        <strain evidence="2">cv. Salinas</strain>
        <tissue evidence="1">Seedlings</tissue>
    </source>
</reference>
<dbReference type="Proteomes" id="UP000235145">
    <property type="component" value="Unassembled WGS sequence"/>
</dbReference>
<sequence length="113" mass="12704">MTWKTSLLLKKGKNGPPLGFKNLGEFLAQQDKKSDCLFYLLEKRIVRSFSIDSTLNTPGKIIGGLKVFAEHFRLGSQKDAHEFLRHGIINIISSVPFVRLFLLLIGSIEVGFL</sequence>
<keyword evidence="2" id="KW-1185">Reference proteome</keyword>
<organism evidence="1 2">
    <name type="scientific">Lactuca sativa</name>
    <name type="common">Garden lettuce</name>
    <dbReference type="NCBI Taxonomy" id="4236"/>
    <lineage>
        <taxon>Eukaryota</taxon>
        <taxon>Viridiplantae</taxon>
        <taxon>Streptophyta</taxon>
        <taxon>Embryophyta</taxon>
        <taxon>Tracheophyta</taxon>
        <taxon>Spermatophyta</taxon>
        <taxon>Magnoliopsida</taxon>
        <taxon>eudicotyledons</taxon>
        <taxon>Gunneridae</taxon>
        <taxon>Pentapetalae</taxon>
        <taxon>asterids</taxon>
        <taxon>campanulids</taxon>
        <taxon>Asterales</taxon>
        <taxon>Asteraceae</taxon>
        <taxon>Cichorioideae</taxon>
        <taxon>Cichorieae</taxon>
        <taxon>Lactucinae</taxon>
        <taxon>Lactuca</taxon>
    </lineage>
</organism>
<protein>
    <submittedName>
        <fullName evidence="1">Uncharacterized protein</fullName>
    </submittedName>
</protein>
<gene>
    <name evidence="1" type="ORF">LSAT_V11C300118300</name>
</gene>
<dbReference type="EMBL" id="NBSK02000003">
    <property type="protein sequence ID" value="KAJ0215487.1"/>
    <property type="molecule type" value="Genomic_DNA"/>
</dbReference>
<name>A0A9R1W2V2_LACSA</name>
<accession>A0A9R1W2V2</accession>
<dbReference type="AlphaFoldDB" id="A0A9R1W2V2"/>
<comment type="caution">
    <text evidence="1">The sequence shown here is derived from an EMBL/GenBank/DDBJ whole genome shotgun (WGS) entry which is preliminary data.</text>
</comment>
<proteinExistence type="predicted"/>
<evidence type="ECO:0000313" key="1">
    <source>
        <dbReference type="EMBL" id="KAJ0215487.1"/>
    </source>
</evidence>